<feature type="transmembrane region" description="Helical" evidence="2">
    <location>
        <begin position="393"/>
        <end position="413"/>
    </location>
</feature>
<feature type="transmembrane region" description="Helical" evidence="2">
    <location>
        <begin position="93"/>
        <end position="115"/>
    </location>
</feature>
<feature type="compositionally biased region" description="Basic and acidic residues" evidence="1">
    <location>
        <begin position="1"/>
        <end position="11"/>
    </location>
</feature>
<evidence type="ECO:0000313" key="3">
    <source>
        <dbReference type="EMBL" id="CAK8997228.1"/>
    </source>
</evidence>
<evidence type="ECO:0000313" key="5">
    <source>
        <dbReference type="Proteomes" id="UP001642484"/>
    </source>
</evidence>
<evidence type="ECO:0000256" key="2">
    <source>
        <dbReference type="SAM" id="Phobius"/>
    </source>
</evidence>
<organism evidence="3 5">
    <name type="scientific">Durusdinium trenchii</name>
    <dbReference type="NCBI Taxonomy" id="1381693"/>
    <lineage>
        <taxon>Eukaryota</taxon>
        <taxon>Sar</taxon>
        <taxon>Alveolata</taxon>
        <taxon>Dinophyceae</taxon>
        <taxon>Suessiales</taxon>
        <taxon>Symbiodiniaceae</taxon>
        <taxon>Durusdinium</taxon>
    </lineage>
</organism>
<feature type="compositionally biased region" description="Basic and acidic residues" evidence="1">
    <location>
        <begin position="256"/>
        <end position="269"/>
    </location>
</feature>
<keyword evidence="5" id="KW-1185">Reference proteome</keyword>
<accession>A0ABP0I3S0</accession>
<evidence type="ECO:0000256" key="1">
    <source>
        <dbReference type="SAM" id="MobiDB-lite"/>
    </source>
</evidence>
<dbReference type="EMBL" id="CAXAMN010002113">
    <property type="protein sequence ID" value="CAK8997738.1"/>
    <property type="molecule type" value="Genomic_DNA"/>
</dbReference>
<comment type="caution">
    <text evidence="3">The sequence shown here is derived from an EMBL/GenBank/DDBJ whole genome shotgun (WGS) entry which is preliminary data.</text>
</comment>
<feature type="transmembrane region" description="Helical" evidence="2">
    <location>
        <begin position="64"/>
        <end position="81"/>
    </location>
</feature>
<dbReference type="Proteomes" id="UP001642484">
    <property type="component" value="Unassembled WGS sequence"/>
</dbReference>
<feature type="region of interest" description="Disordered" evidence="1">
    <location>
        <begin position="251"/>
        <end position="287"/>
    </location>
</feature>
<feature type="transmembrane region" description="Helical" evidence="2">
    <location>
        <begin position="464"/>
        <end position="485"/>
    </location>
</feature>
<keyword evidence="2" id="KW-0472">Membrane</keyword>
<reference evidence="3 5" key="1">
    <citation type="submission" date="2024-02" db="EMBL/GenBank/DDBJ databases">
        <authorList>
            <person name="Chen Y."/>
            <person name="Shah S."/>
            <person name="Dougan E. K."/>
            <person name="Thang M."/>
            <person name="Chan C."/>
        </authorList>
    </citation>
    <scope>NUCLEOTIDE SEQUENCE [LARGE SCALE GENOMIC DNA]</scope>
</reference>
<protein>
    <submittedName>
        <fullName evidence="3">Uncharacterized protein</fullName>
    </submittedName>
</protein>
<feature type="region of interest" description="Disordered" evidence="1">
    <location>
        <begin position="1"/>
        <end position="20"/>
    </location>
</feature>
<dbReference type="EMBL" id="CAXAMN010002002">
    <property type="protein sequence ID" value="CAK8997228.1"/>
    <property type="molecule type" value="Genomic_DNA"/>
</dbReference>
<keyword evidence="2" id="KW-0812">Transmembrane</keyword>
<name>A0ABP0I3S0_9DINO</name>
<keyword evidence="2" id="KW-1133">Transmembrane helix</keyword>
<gene>
    <name evidence="3" type="ORF">CCMP2556_LOCUS4760</name>
    <name evidence="4" type="ORF">CCMP2556_LOCUS4962</name>
</gene>
<feature type="transmembrane region" description="Helical" evidence="2">
    <location>
        <begin position="606"/>
        <end position="626"/>
    </location>
</feature>
<feature type="transmembrane region" description="Helical" evidence="2">
    <location>
        <begin position="706"/>
        <end position="735"/>
    </location>
</feature>
<evidence type="ECO:0000313" key="4">
    <source>
        <dbReference type="EMBL" id="CAK8997738.1"/>
    </source>
</evidence>
<proteinExistence type="predicted"/>
<feature type="transmembrane region" description="Helical" evidence="2">
    <location>
        <begin position="573"/>
        <end position="594"/>
    </location>
</feature>
<sequence>MAPLNDRDPRGSDSTATRKNRWNQLKTQNTDGTLTGLPLSAWKLDEDRTHLCDEICSGSGFLDVLRFLLWCAIGYYATRWLNLGFEKLDASRLIELIQSICMGLSLGGILGAFYIRNWWILGLCVGGAMRLIQRDLDSDHDWNSCGIGHVRGTYTWNQKFVQYSSPFAALWFVVTSEALDRICKLKKTCGASDDDNWKYVEYVFGRPSKHLVGAPQIWGQSPQGKLLVLGVESVSNEKPLDLDFYGLYEAEDSDSESEHSESSDFESKMRKEHHPGTSRTALSCIDSSSEDLEESVVTGEAAKELEGVTVMLIYSPDGHHVLEPLSVLEEDGEWHLRLAVPQNGRQDRNQYRKILKAGDAKEPILLFIPSESRQRPPMLLSTDASTMQRRHPITLCTLCILPVLLLGICAAVQHGSSFSALFLVLPDLAEAVLHRGWHAMTNMPDIWHKGWSCVHGSDQIRTEVALFTSTFFFVGCQAVLVLACYHLHVAKNSLHALNDLLLFYNQEEPEYQALLLQKLYQIRERVSNKRCLRHFASHAFPQSLKPDKSLIWWFQTRAALFADIKFNLEKRNVILLLCLFLSLASGLLAATAHFSQDKFSNMCYAVAHGLVSAIILLVYVVLGNLVNIELQSGMDQLQRLCMTEGQEKPEDTDADGALSRQSSRSVAARLDEGFLSPLRSNPKPEPEQVCRHLVQYSMHKPYSLKFFCFTLTMGCVSVAATPLLSIAGGLMIWALKRAGLDFVEYIT</sequence>